<evidence type="ECO:0000256" key="1">
    <source>
        <dbReference type="SAM" id="Phobius"/>
    </source>
</evidence>
<accession>A0A3N0DY95</accession>
<comment type="caution">
    <text evidence="2">The sequence shown here is derived from an EMBL/GenBank/DDBJ whole genome shotgun (WGS) entry which is preliminary data.</text>
</comment>
<protein>
    <submittedName>
        <fullName evidence="2">Uncharacterized protein</fullName>
    </submittedName>
</protein>
<proteinExistence type="predicted"/>
<dbReference type="AlphaFoldDB" id="A0A3N0DY95"/>
<dbReference type="OrthoDB" id="2451537at2"/>
<sequence length="127" mass="13409">MRQRPSDLLIYALLLLVTTATVGMLLADWRLVLYPTLLAAGVLVALSRPARDRRIAVALPAGVSVLLLACYGALDAMSVSDPRATGLVFGFAPTTALYLFGIAPVLLLVGLAYALTFSTDDTEGTVE</sequence>
<dbReference type="Proteomes" id="UP000269198">
    <property type="component" value="Unassembled WGS sequence"/>
</dbReference>
<feature type="transmembrane region" description="Helical" evidence="1">
    <location>
        <begin position="32"/>
        <end position="48"/>
    </location>
</feature>
<name>A0A3N0DY95_9ACTN</name>
<dbReference type="RefSeq" id="WP_123203509.1">
    <property type="nucleotide sequence ID" value="NZ_RJMB01000037.1"/>
</dbReference>
<keyword evidence="1" id="KW-0812">Transmembrane</keyword>
<evidence type="ECO:0000313" key="3">
    <source>
        <dbReference type="Proteomes" id="UP000269198"/>
    </source>
</evidence>
<feature type="transmembrane region" description="Helical" evidence="1">
    <location>
        <begin position="7"/>
        <end position="26"/>
    </location>
</feature>
<evidence type="ECO:0000313" key="2">
    <source>
        <dbReference type="EMBL" id="RNL80592.1"/>
    </source>
</evidence>
<gene>
    <name evidence="2" type="ORF">EFW17_22870</name>
</gene>
<feature type="transmembrane region" description="Helical" evidence="1">
    <location>
        <begin position="94"/>
        <end position="115"/>
    </location>
</feature>
<keyword evidence="1" id="KW-1133">Transmembrane helix</keyword>
<feature type="transmembrane region" description="Helical" evidence="1">
    <location>
        <begin position="55"/>
        <end position="74"/>
    </location>
</feature>
<organism evidence="2 3">
    <name type="scientific">Halostreptopolyspora alba</name>
    <dbReference type="NCBI Taxonomy" id="2487137"/>
    <lineage>
        <taxon>Bacteria</taxon>
        <taxon>Bacillati</taxon>
        <taxon>Actinomycetota</taxon>
        <taxon>Actinomycetes</taxon>
        <taxon>Streptosporangiales</taxon>
        <taxon>Nocardiopsidaceae</taxon>
        <taxon>Halostreptopolyspora</taxon>
    </lineage>
</organism>
<dbReference type="EMBL" id="RJMB01000037">
    <property type="protein sequence ID" value="RNL80592.1"/>
    <property type="molecule type" value="Genomic_DNA"/>
</dbReference>
<keyword evidence="1" id="KW-0472">Membrane</keyword>
<reference evidence="2 3" key="1">
    <citation type="submission" date="2018-11" db="EMBL/GenBank/DDBJ databases">
        <title>The genome draft of YIM 96095.</title>
        <authorList>
            <person name="Tang S.-K."/>
            <person name="Chunyu W.-X."/>
            <person name="Feng Y.-Z."/>
        </authorList>
    </citation>
    <scope>NUCLEOTIDE SEQUENCE [LARGE SCALE GENOMIC DNA]</scope>
    <source>
        <strain evidence="2 3">YIM 96095</strain>
    </source>
</reference>
<keyword evidence="3" id="KW-1185">Reference proteome</keyword>